<keyword evidence="1" id="KW-1185">Reference proteome</keyword>
<reference evidence="2" key="1">
    <citation type="submission" date="2022-11" db="UniProtKB">
        <authorList>
            <consortium name="WormBaseParasite"/>
        </authorList>
    </citation>
    <scope>IDENTIFICATION</scope>
</reference>
<sequence>MRTTGPQTCSFLKKRKKYENGLEVRGARWSHLFLASDLVKISWIKWQRWLLKTSSFSNIKSHKKQYKSNFNIESIKLKSGFCCDCCNVEL</sequence>
<evidence type="ECO:0000313" key="1">
    <source>
        <dbReference type="Proteomes" id="UP000887565"/>
    </source>
</evidence>
<dbReference type="AlphaFoldDB" id="A0A915JYC6"/>
<dbReference type="Proteomes" id="UP000887565">
    <property type="component" value="Unplaced"/>
</dbReference>
<dbReference type="WBParaSite" id="nRc.2.0.1.t31094-RA">
    <property type="protein sequence ID" value="nRc.2.0.1.t31094-RA"/>
    <property type="gene ID" value="nRc.2.0.1.g31094"/>
</dbReference>
<protein>
    <submittedName>
        <fullName evidence="2">Uncharacterized protein</fullName>
    </submittedName>
</protein>
<organism evidence="1 2">
    <name type="scientific">Romanomermis culicivorax</name>
    <name type="common">Nematode worm</name>
    <dbReference type="NCBI Taxonomy" id="13658"/>
    <lineage>
        <taxon>Eukaryota</taxon>
        <taxon>Metazoa</taxon>
        <taxon>Ecdysozoa</taxon>
        <taxon>Nematoda</taxon>
        <taxon>Enoplea</taxon>
        <taxon>Dorylaimia</taxon>
        <taxon>Mermithida</taxon>
        <taxon>Mermithoidea</taxon>
        <taxon>Mermithidae</taxon>
        <taxon>Romanomermis</taxon>
    </lineage>
</organism>
<accession>A0A915JYC6</accession>
<evidence type="ECO:0000313" key="2">
    <source>
        <dbReference type="WBParaSite" id="nRc.2.0.1.t31094-RA"/>
    </source>
</evidence>
<name>A0A915JYC6_ROMCU</name>
<proteinExistence type="predicted"/>